<feature type="domain" description="Arylsulfotransferase N-terminal" evidence="2">
    <location>
        <begin position="37"/>
        <end position="123"/>
    </location>
</feature>
<keyword evidence="3" id="KW-0808">Transferase</keyword>
<dbReference type="Proteomes" id="UP000501602">
    <property type="component" value="Chromosome"/>
</dbReference>
<name>A0A6H1UEX6_9GAMM</name>
<sequence length="585" mass="65822">MFKKTVLAATLATVALSASAGKFNAIKPPPAQGALGSVVVNPYGYAPQTAVVDLGGHEITAAKVTVQGKGKKGVDISYDVNRETILNHNGVPIFGLYADFDNTVTLEYVKNGDKIKEDYSIWTQPLQGGAVVNGVKNNYPEVEVKKVDSKFKDRLYMMNYLLPVPGSYDLEWKGGMGAMNWDRHTFTYVLDTQGETRWTLDTNKIHDVNDRSKRGIIMGIHQMDNGDIIFGQGQKIYRFDMFGKKVFEWDLPRGYQDFSHDMKAMPNGHYIVRAAKTDYLREDGKRVHTVRDHILEIDEHGKLVEVWDLNKILDPMRDDLLKALNAGAVCLNIDEDKMGKKADIEPDAPFGDLPGVGAGRNWAHVNSVDYDVADDSIILSLRHQGNVKIGRDKEVKWILSPSAGWKGELAKKVLKPVDSKGRALQCSEKGECEGDFDFTYTQHTTWLNGKTYKDQDVVGIVSFDNGDGRHLDQPAMPSMKYSRGVEYKINEKDMTVEQTWEYGKDRGYDWYSVVTSNTRYMADRDTMELFSANINMGIKGKRSGGILNEIDYRTKDVKVEMEFTWLMPRNAAYRAMAIDVNKLGN</sequence>
<dbReference type="PANTHER" id="PTHR35340:SF10">
    <property type="entry name" value="CYTOPLASMIC PROTEIN"/>
    <property type="match status" value="1"/>
</dbReference>
<dbReference type="Gene3D" id="2.60.40.3100">
    <property type="entry name" value="Arylsulphate sulphotransferase monomer, N-terminal domain"/>
    <property type="match status" value="1"/>
</dbReference>
<evidence type="ECO:0000313" key="4">
    <source>
        <dbReference type="Proteomes" id="UP000501602"/>
    </source>
</evidence>
<dbReference type="AlphaFoldDB" id="A0A6H1UEX6"/>
<organism evidence="3 4">
    <name type="scientific">Ferrimonas lipolytica</name>
    <dbReference type="NCBI Taxonomy" id="2724191"/>
    <lineage>
        <taxon>Bacteria</taxon>
        <taxon>Pseudomonadati</taxon>
        <taxon>Pseudomonadota</taxon>
        <taxon>Gammaproteobacteria</taxon>
        <taxon>Alteromonadales</taxon>
        <taxon>Ferrimonadaceae</taxon>
        <taxon>Ferrimonas</taxon>
    </lineage>
</organism>
<dbReference type="EMBL" id="CP051180">
    <property type="protein sequence ID" value="QIZ77657.1"/>
    <property type="molecule type" value="Genomic_DNA"/>
</dbReference>
<dbReference type="RefSeq" id="WP_168660916.1">
    <property type="nucleotide sequence ID" value="NZ_CP051180.1"/>
</dbReference>
<evidence type="ECO:0000256" key="1">
    <source>
        <dbReference type="SAM" id="SignalP"/>
    </source>
</evidence>
<dbReference type="InterPro" id="IPR011041">
    <property type="entry name" value="Quinoprot_gluc/sorb_DH_b-prop"/>
</dbReference>
<dbReference type="GO" id="GO:0004062">
    <property type="term" value="F:aryl sulfotransferase activity"/>
    <property type="evidence" value="ECO:0007669"/>
    <property type="project" value="InterPro"/>
</dbReference>
<proteinExistence type="predicted"/>
<dbReference type="InterPro" id="IPR053143">
    <property type="entry name" value="Arylsulfate_ST"/>
</dbReference>
<dbReference type="Pfam" id="PF05935">
    <property type="entry name" value="Arylsulfotrans"/>
    <property type="match status" value="1"/>
</dbReference>
<evidence type="ECO:0000259" key="2">
    <source>
        <dbReference type="Pfam" id="PF17425"/>
    </source>
</evidence>
<protein>
    <submittedName>
        <fullName evidence="3">Aryl-sulfate sulfotransferase</fullName>
    </submittedName>
</protein>
<evidence type="ECO:0000313" key="3">
    <source>
        <dbReference type="EMBL" id="QIZ77657.1"/>
    </source>
</evidence>
<accession>A0A6H1UEX6</accession>
<dbReference type="KEGG" id="fes:HER31_12585"/>
<dbReference type="InterPro" id="IPR035391">
    <property type="entry name" value="Arylsulfotran_N"/>
</dbReference>
<dbReference type="InterPro" id="IPR010262">
    <property type="entry name" value="Arylsulfotransferase_bact"/>
</dbReference>
<gene>
    <name evidence="3" type="ORF">HER31_12585</name>
</gene>
<reference evidence="3 4" key="1">
    <citation type="submission" date="2020-04" db="EMBL/GenBank/DDBJ databases">
        <title>Ferrimonas sp. S7 isolated from sea water.</title>
        <authorList>
            <person name="Bae S.S."/>
            <person name="Baek K."/>
        </authorList>
    </citation>
    <scope>NUCLEOTIDE SEQUENCE [LARGE SCALE GENOMIC DNA]</scope>
    <source>
        <strain evidence="3 4">S7</strain>
    </source>
</reference>
<feature type="chain" id="PRO_5026224804" evidence="1">
    <location>
        <begin position="21"/>
        <end position="585"/>
    </location>
</feature>
<keyword evidence="1" id="KW-0732">Signal</keyword>
<keyword evidence="4" id="KW-1185">Reference proteome</keyword>
<dbReference type="PANTHER" id="PTHR35340">
    <property type="entry name" value="PQQ ENZYME REPEAT PROTEIN-RELATED"/>
    <property type="match status" value="1"/>
</dbReference>
<dbReference type="Pfam" id="PF17425">
    <property type="entry name" value="Arylsulfotran_N"/>
    <property type="match status" value="1"/>
</dbReference>
<feature type="signal peptide" evidence="1">
    <location>
        <begin position="1"/>
        <end position="20"/>
    </location>
</feature>
<dbReference type="InterPro" id="IPR038477">
    <property type="entry name" value="ASST_N_sf"/>
</dbReference>
<dbReference type="SUPFAM" id="SSF50952">
    <property type="entry name" value="Soluble quinoprotein glucose dehydrogenase"/>
    <property type="match status" value="1"/>
</dbReference>